<feature type="region of interest" description="Disordered" evidence="1">
    <location>
        <begin position="183"/>
        <end position="222"/>
    </location>
</feature>
<protein>
    <recommendedName>
        <fullName evidence="4">C2H2-type domain-containing protein</fullName>
    </recommendedName>
</protein>
<accession>A0ABD6F0P4</accession>
<evidence type="ECO:0000256" key="1">
    <source>
        <dbReference type="SAM" id="MobiDB-lite"/>
    </source>
</evidence>
<proteinExistence type="predicted"/>
<keyword evidence="3" id="KW-1185">Reference proteome</keyword>
<feature type="region of interest" description="Disordered" evidence="1">
    <location>
        <begin position="311"/>
        <end position="333"/>
    </location>
</feature>
<feature type="compositionally biased region" description="Low complexity" evidence="1">
    <location>
        <begin position="191"/>
        <end position="209"/>
    </location>
</feature>
<feature type="region of interest" description="Disordered" evidence="1">
    <location>
        <begin position="243"/>
        <end position="298"/>
    </location>
</feature>
<feature type="compositionally biased region" description="Basic and acidic residues" evidence="1">
    <location>
        <begin position="283"/>
        <end position="298"/>
    </location>
</feature>
<feature type="compositionally biased region" description="Polar residues" evidence="1">
    <location>
        <begin position="257"/>
        <end position="267"/>
    </location>
</feature>
<dbReference type="EMBL" id="JBGFUD010009988">
    <property type="protein sequence ID" value="MFH4982742.1"/>
    <property type="molecule type" value="Genomic_DNA"/>
</dbReference>
<evidence type="ECO:0008006" key="4">
    <source>
        <dbReference type="Google" id="ProtNLM"/>
    </source>
</evidence>
<feature type="region of interest" description="Disordered" evidence="1">
    <location>
        <begin position="433"/>
        <end position="462"/>
    </location>
</feature>
<comment type="caution">
    <text evidence="2">The sequence shown here is derived from an EMBL/GenBank/DDBJ whole genome shotgun (WGS) entry which is preliminary data.</text>
</comment>
<evidence type="ECO:0000313" key="3">
    <source>
        <dbReference type="Proteomes" id="UP001608902"/>
    </source>
</evidence>
<organism evidence="2 3">
    <name type="scientific">Gnathostoma spinigerum</name>
    <dbReference type="NCBI Taxonomy" id="75299"/>
    <lineage>
        <taxon>Eukaryota</taxon>
        <taxon>Metazoa</taxon>
        <taxon>Ecdysozoa</taxon>
        <taxon>Nematoda</taxon>
        <taxon>Chromadorea</taxon>
        <taxon>Rhabditida</taxon>
        <taxon>Spirurina</taxon>
        <taxon>Gnathostomatomorpha</taxon>
        <taxon>Gnathostomatoidea</taxon>
        <taxon>Gnathostomatidae</taxon>
        <taxon>Gnathostoma</taxon>
    </lineage>
</organism>
<dbReference type="Proteomes" id="UP001608902">
    <property type="component" value="Unassembled WGS sequence"/>
</dbReference>
<feature type="region of interest" description="Disordered" evidence="1">
    <location>
        <begin position="31"/>
        <end position="50"/>
    </location>
</feature>
<reference evidence="2 3" key="1">
    <citation type="submission" date="2024-08" db="EMBL/GenBank/DDBJ databases">
        <title>Gnathostoma spinigerum genome.</title>
        <authorList>
            <person name="Gonzalez-Bertolin B."/>
            <person name="Monzon S."/>
            <person name="Zaballos A."/>
            <person name="Jimenez P."/>
            <person name="Dekumyoy P."/>
            <person name="Varona S."/>
            <person name="Cuesta I."/>
            <person name="Sumanam S."/>
            <person name="Adisakwattana P."/>
            <person name="Gasser R.B."/>
            <person name="Hernandez-Gonzalez A."/>
            <person name="Young N.D."/>
            <person name="Perteguer M.J."/>
        </authorList>
    </citation>
    <scope>NUCLEOTIDE SEQUENCE [LARGE SCALE GENOMIC DNA]</scope>
    <source>
        <strain evidence="2">AL3</strain>
        <tissue evidence="2">Liver</tissue>
    </source>
</reference>
<feature type="compositionally biased region" description="Basic and acidic residues" evidence="1">
    <location>
        <begin position="212"/>
        <end position="222"/>
    </location>
</feature>
<evidence type="ECO:0000313" key="2">
    <source>
        <dbReference type="EMBL" id="MFH4982742.1"/>
    </source>
</evidence>
<feature type="compositionally biased region" description="Polar residues" evidence="1">
    <location>
        <begin position="443"/>
        <end position="459"/>
    </location>
</feature>
<feature type="compositionally biased region" description="Polar residues" evidence="1">
    <location>
        <begin position="321"/>
        <end position="333"/>
    </location>
</feature>
<name>A0ABD6F0P4_9BILA</name>
<dbReference type="AlphaFoldDB" id="A0ABD6F0P4"/>
<sequence length="700" mass="75311">MSMKEAVCYDVEGPSSSTLSTVLLVTSLPSSSSSSLSLPSSSSSSSSSSLSSSHALFDSSLTRHSFSNVSIYHNTDHEHLHTTQSRMPSLCMKECITSCNRPSPSLMSHSSVRHPVSFPNTCPPVQDFSSVSTSSSGASLSSLSAANNEAISLSCPPKSKVLRKYGVDESVKVCSSRSIPPLQSQTCSLNSAQRSTDASDTSDSRTPTTCKRPVDSDTGDKKRDTLQKVRCFGRNQEKRTLLRQSLEVSAHPDRISCTRSETNSYQSVDKRVVKRPPATDLSSRSDDTTDGRLHGTDEQTKHPVVIDGLSHLNNMPRRPSSAFQPVSGHMSSADSNRKEAVPALTDTVLKQQNLRPLMSMEQELSLAMRNVNYLASDGELRAALQGVKNVYGHVDDTFTPLCSVDPLIYSALLSSQKLQPDQLNVFGQESTLHSASIPKQDDSSPSAQNVICGSQSSLPRPQPVPQFVPTQRNSLLPTSPANEWVSKPMTSVASSKYLRNPLPKLLADNNFDQLYLQSVADQQSLLRQQVQLQQQFLLAAQAIQAGWPLSATSSNIPTISNASDDTSFPLLPRVPSSDSAVTMRAAAVGQVLSSATQQQQQQIAAGLLASCSNESRPMGSPSSTGVLFASPASAFNLIPSQPENLSRTTMDLILRAQDGDLNFISPAPPEFSLLTTNVPHSPHSSTLVTTCETSLPTLHP</sequence>
<gene>
    <name evidence="2" type="ORF">AB6A40_009451</name>
</gene>